<dbReference type="InterPro" id="IPR006140">
    <property type="entry name" value="D-isomer_DH_NAD-bd"/>
</dbReference>
<dbReference type="PROSITE" id="PS00671">
    <property type="entry name" value="D_2_HYDROXYACID_DH_3"/>
    <property type="match status" value="1"/>
</dbReference>
<protein>
    <submittedName>
        <fullName evidence="8">Uncharacterized protein</fullName>
    </submittedName>
</protein>
<dbReference type="GO" id="GO:0030267">
    <property type="term" value="F:glyoxylate reductase (NADPH) activity"/>
    <property type="evidence" value="ECO:0007669"/>
    <property type="project" value="TreeGrafter"/>
</dbReference>
<comment type="similarity">
    <text evidence="1 4">Belongs to the D-isomer specific 2-hydroxyacid dehydrogenase family.</text>
</comment>
<dbReference type="SUPFAM" id="SSF51735">
    <property type="entry name" value="NAD(P)-binding Rossmann-fold domains"/>
    <property type="match status" value="1"/>
</dbReference>
<dbReference type="PANTHER" id="PTHR10996:SF129">
    <property type="entry name" value="2-HYDROXYACID DEHYDROGENASE C1773.17C-RELATED"/>
    <property type="match status" value="1"/>
</dbReference>
<dbReference type="InterPro" id="IPR036291">
    <property type="entry name" value="NAD(P)-bd_dom_sf"/>
</dbReference>
<feature type="region of interest" description="Disordered" evidence="5">
    <location>
        <begin position="1"/>
        <end position="34"/>
    </location>
</feature>
<sequence>MSSSSSAPESLSSSPASSVPPTFTTTTATTTHNGTVNVSRPKVLFIGDYSGCDDVDEEIRKVAEVHTLPRTGYEETAELIRKKVEVEGEFVAFGGLFLVSHNFPPKWDIGLLGPLAPSCKLYVGPGAGYDKVDIDWLSSTGAMYANSPTAVGQRTADGALMLTLAAMRGVTPQDLSVRAGKWRDLSVRTVDWRTAQIGIIGLGSIGTRLATLLTSIGATKISYNSRRPSPTAQPSWTYYQSLDELFATSDVIILTCPLTPATHGMIGKEAFGKMKDGVVLVNVSRGQVVVESELVDALESGKVRRAALDVFENEPEVHPGLLKNPNVTLSPHVAPAPDTMGQSMNGEVIENILEFLKTGMPLTPVNLDQLEKNGFLVGKQTVAQ</sequence>
<name>A0A5M6C0P8_9TREE</name>
<dbReference type="GO" id="GO:0051287">
    <property type="term" value="F:NAD binding"/>
    <property type="evidence" value="ECO:0007669"/>
    <property type="project" value="InterPro"/>
</dbReference>
<evidence type="ECO:0000313" key="8">
    <source>
        <dbReference type="EMBL" id="WWD16235.1"/>
    </source>
</evidence>
<evidence type="ECO:0000313" key="9">
    <source>
        <dbReference type="Proteomes" id="UP000322225"/>
    </source>
</evidence>
<dbReference type="GO" id="GO:0016618">
    <property type="term" value="F:hydroxypyruvate reductase [NAD(P)H] activity"/>
    <property type="evidence" value="ECO:0007669"/>
    <property type="project" value="TreeGrafter"/>
</dbReference>
<dbReference type="FunFam" id="3.40.50.720:FF:000203">
    <property type="entry name" value="D-3-phosphoglycerate dehydrogenase (SerA)"/>
    <property type="match status" value="1"/>
</dbReference>
<evidence type="ECO:0000256" key="4">
    <source>
        <dbReference type="RuleBase" id="RU003719"/>
    </source>
</evidence>
<dbReference type="RefSeq" id="XP_031861058.1">
    <property type="nucleotide sequence ID" value="XM_032004580.1"/>
</dbReference>
<evidence type="ECO:0000256" key="2">
    <source>
        <dbReference type="ARBA" id="ARBA00023002"/>
    </source>
</evidence>
<dbReference type="Gene3D" id="3.40.50.720">
    <property type="entry name" value="NAD(P)-binding Rossmann-like Domain"/>
    <property type="match status" value="2"/>
</dbReference>
<dbReference type="EMBL" id="CP144051">
    <property type="protein sequence ID" value="WWD16235.1"/>
    <property type="molecule type" value="Genomic_DNA"/>
</dbReference>
<gene>
    <name evidence="8" type="ORF">CI109_100661</name>
</gene>
<evidence type="ECO:0000256" key="1">
    <source>
        <dbReference type="ARBA" id="ARBA00005854"/>
    </source>
</evidence>
<reference evidence="8" key="2">
    <citation type="submission" date="2024-01" db="EMBL/GenBank/DDBJ databases">
        <title>Comparative genomics of Cryptococcus and Kwoniella reveals pathogenesis evolution and contrasting modes of karyotype evolution via chromosome fusion or intercentromeric recombination.</title>
        <authorList>
            <person name="Coelho M.A."/>
            <person name="David-Palma M."/>
            <person name="Shea T."/>
            <person name="Bowers K."/>
            <person name="McGinley-Smith S."/>
            <person name="Mohammad A.W."/>
            <person name="Gnirke A."/>
            <person name="Yurkov A.M."/>
            <person name="Nowrousian M."/>
            <person name="Sun S."/>
            <person name="Cuomo C.A."/>
            <person name="Heitman J."/>
        </authorList>
    </citation>
    <scope>NUCLEOTIDE SEQUENCE</scope>
    <source>
        <strain evidence="8">CBS 12478</strain>
    </source>
</reference>
<dbReference type="Proteomes" id="UP000322225">
    <property type="component" value="Chromosome 1"/>
</dbReference>
<keyword evidence="2 4" id="KW-0560">Oxidoreductase</keyword>
<dbReference type="InterPro" id="IPR029753">
    <property type="entry name" value="D-isomer_DH_CS"/>
</dbReference>
<evidence type="ECO:0000259" key="6">
    <source>
        <dbReference type="Pfam" id="PF00389"/>
    </source>
</evidence>
<dbReference type="KEGG" id="ksn:43588716"/>
<evidence type="ECO:0000259" key="7">
    <source>
        <dbReference type="Pfam" id="PF02826"/>
    </source>
</evidence>
<dbReference type="GO" id="GO:0005829">
    <property type="term" value="C:cytosol"/>
    <property type="evidence" value="ECO:0007669"/>
    <property type="project" value="TreeGrafter"/>
</dbReference>
<dbReference type="InterPro" id="IPR050223">
    <property type="entry name" value="D-isomer_2-hydroxyacid_DH"/>
</dbReference>
<feature type="domain" description="D-isomer specific 2-hydroxyacid dehydrogenase catalytic" evidence="6">
    <location>
        <begin position="111"/>
        <end position="366"/>
    </location>
</feature>
<dbReference type="CDD" id="cd12168">
    <property type="entry name" value="Mand_dh_like"/>
    <property type="match status" value="1"/>
</dbReference>
<keyword evidence="3" id="KW-0520">NAD</keyword>
<feature type="domain" description="D-isomer specific 2-hydroxyacid dehydrogenase NAD-binding" evidence="7">
    <location>
        <begin position="160"/>
        <end position="334"/>
    </location>
</feature>
<accession>A0A5M6C0P8</accession>
<dbReference type="AlphaFoldDB" id="A0A5M6C0P8"/>
<organism evidence="8 9">
    <name type="scientific">Kwoniella shandongensis</name>
    <dbReference type="NCBI Taxonomy" id="1734106"/>
    <lineage>
        <taxon>Eukaryota</taxon>
        <taxon>Fungi</taxon>
        <taxon>Dikarya</taxon>
        <taxon>Basidiomycota</taxon>
        <taxon>Agaricomycotina</taxon>
        <taxon>Tremellomycetes</taxon>
        <taxon>Tremellales</taxon>
        <taxon>Cryptococcaceae</taxon>
        <taxon>Kwoniella</taxon>
    </lineage>
</organism>
<dbReference type="GeneID" id="43588716"/>
<dbReference type="OrthoDB" id="298012at2759"/>
<dbReference type="SUPFAM" id="SSF52283">
    <property type="entry name" value="Formate/glycerate dehydrogenase catalytic domain-like"/>
    <property type="match status" value="1"/>
</dbReference>
<dbReference type="Pfam" id="PF02826">
    <property type="entry name" value="2-Hacid_dh_C"/>
    <property type="match status" value="1"/>
</dbReference>
<proteinExistence type="inferred from homology"/>
<keyword evidence="9" id="KW-1185">Reference proteome</keyword>
<dbReference type="PANTHER" id="PTHR10996">
    <property type="entry name" value="2-HYDROXYACID DEHYDROGENASE-RELATED"/>
    <property type="match status" value="1"/>
</dbReference>
<evidence type="ECO:0000256" key="5">
    <source>
        <dbReference type="SAM" id="MobiDB-lite"/>
    </source>
</evidence>
<dbReference type="InterPro" id="IPR006139">
    <property type="entry name" value="D-isomer_2_OHA_DH_cat_dom"/>
</dbReference>
<evidence type="ECO:0000256" key="3">
    <source>
        <dbReference type="ARBA" id="ARBA00023027"/>
    </source>
</evidence>
<reference evidence="8" key="1">
    <citation type="submission" date="2017-08" db="EMBL/GenBank/DDBJ databases">
        <authorList>
            <person name="Cuomo C."/>
            <person name="Billmyre B."/>
            <person name="Heitman J."/>
        </authorList>
    </citation>
    <scope>NUCLEOTIDE SEQUENCE</scope>
    <source>
        <strain evidence="8">CBS 12478</strain>
    </source>
</reference>
<dbReference type="Pfam" id="PF00389">
    <property type="entry name" value="2-Hacid_dh"/>
    <property type="match status" value="1"/>
</dbReference>
<feature type="compositionally biased region" description="Low complexity" evidence="5">
    <location>
        <begin position="1"/>
        <end position="31"/>
    </location>
</feature>